<keyword evidence="2" id="KW-0812">Transmembrane</keyword>
<feature type="compositionally biased region" description="Low complexity" evidence="1">
    <location>
        <begin position="280"/>
        <end position="297"/>
    </location>
</feature>
<gene>
    <name evidence="3" type="ORF">GYMLUDRAFT_776155</name>
</gene>
<dbReference type="Gene3D" id="2.60.120.260">
    <property type="entry name" value="Galactose-binding domain-like"/>
    <property type="match status" value="1"/>
</dbReference>
<keyword evidence="2" id="KW-1133">Transmembrane helix</keyword>
<sequence>MATTTSSSLGFPCPSTSSLQALVDDTDVARIRYSDGWFTSGTEGLECNGTTHGSAHQAGTQTTATFDFEGVGVQVFGTIGPGGIPTSTYQVDDLPVFTFTFNSNTGTNTNYRVQFYTSPFLEAGNHTLVISSIGEGSSQMFLDYIIYNPVPSASTSTLPSLTSSTASATAAALSSSSTSTSVSAGALAGGIVGGTFLGLVLGILLAYMILRRRQKGSSPRIFDEDQREISRSPAFSTSATAPISLRPTTATAEDLATTSSVPQQIYTHRRKHQAVPSLAITSDSGPTSTSPTTTDPITPLPRRRTFGGDRKQPPSGRVTNPSETTHEGGAEIHSQSGSEDEPPAYASL</sequence>
<feature type="region of interest" description="Disordered" evidence="1">
    <location>
        <begin position="216"/>
        <end position="348"/>
    </location>
</feature>
<reference evidence="3 4" key="1">
    <citation type="submission" date="2014-04" db="EMBL/GenBank/DDBJ databases">
        <title>Evolutionary Origins and Diversification of the Mycorrhizal Mutualists.</title>
        <authorList>
            <consortium name="DOE Joint Genome Institute"/>
            <consortium name="Mycorrhizal Genomics Consortium"/>
            <person name="Kohler A."/>
            <person name="Kuo A."/>
            <person name="Nagy L.G."/>
            <person name="Floudas D."/>
            <person name="Copeland A."/>
            <person name="Barry K.W."/>
            <person name="Cichocki N."/>
            <person name="Veneault-Fourrey C."/>
            <person name="LaButti K."/>
            <person name="Lindquist E.A."/>
            <person name="Lipzen A."/>
            <person name="Lundell T."/>
            <person name="Morin E."/>
            <person name="Murat C."/>
            <person name="Riley R."/>
            <person name="Ohm R."/>
            <person name="Sun H."/>
            <person name="Tunlid A."/>
            <person name="Henrissat B."/>
            <person name="Grigoriev I.V."/>
            <person name="Hibbett D.S."/>
            <person name="Martin F."/>
        </authorList>
    </citation>
    <scope>NUCLEOTIDE SEQUENCE [LARGE SCALE GENOMIC DNA]</scope>
    <source>
        <strain evidence="3 4">FD-317 M1</strain>
    </source>
</reference>
<evidence type="ECO:0000256" key="1">
    <source>
        <dbReference type="SAM" id="MobiDB-lite"/>
    </source>
</evidence>
<feature type="compositionally biased region" description="Polar residues" evidence="1">
    <location>
        <begin position="233"/>
        <end position="266"/>
    </location>
</feature>
<feature type="transmembrane region" description="Helical" evidence="2">
    <location>
        <begin position="184"/>
        <end position="210"/>
    </location>
</feature>
<accession>A0A0D0C3F2</accession>
<protein>
    <submittedName>
        <fullName evidence="3">Uncharacterized protein</fullName>
    </submittedName>
</protein>
<evidence type="ECO:0000313" key="4">
    <source>
        <dbReference type="Proteomes" id="UP000053593"/>
    </source>
</evidence>
<organism evidence="3 4">
    <name type="scientific">Collybiopsis luxurians FD-317 M1</name>
    <dbReference type="NCBI Taxonomy" id="944289"/>
    <lineage>
        <taxon>Eukaryota</taxon>
        <taxon>Fungi</taxon>
        <taxon>Dikarya</taxon>
        <taxon>Basidiomycota</taxon>
        <taxon>Agaricomycotina</taxon>
        <taxon>Agaricomycetes</taxon>
        <taxon>Agaricomycetidae</taxon>
        <taxon>Agaricales</taxon>
        <taxon>Marasmiineae</taxon>
        <taxon>Omphalotaceae</taxon>
        <taxon>Collybiopsis</taxon>
        <taxon>Collybiopsis luxurians</taxon>
    </lineage>
</organism>
<dbReference type="HOGENOM" id="CLU_068500_0_0_1"/>
<dbReference type="OrthoDB" id="3265734at2759"/>
<dbReference type="CDD" id="cd12087">
    <property type="entry name" value="TM_EGFR-like"/>
    <property type="match status" value="1"/>
</dbReference>
<keyword evidence="2" id="KW-0472">Membrane</keyword>
<keyword evidence="4" id="KW-1185">Reference proteome</keyword>
<dbReference type="EMBL" id="KN834794">
    <property type="protein sequence ID" value="KIK56889.1"/>
    <property type="molecule type" value="Genomic_DNA"/>
</dbReference>
<proteinExistence type="predicted"/>
<dbReference type="AlphaFoldDB" id="A0A0D0C3F2"/>
<evidence type="ECO:0000256" key="2">
    <source>
        <dbReference type="SAM" id="Phobius"/>
    </source>
</evidence>
<dbReference type="Proteomes" id="UP000053593">
    <property type="component" value="Unassembled WGS sequence"/>
</dbReference>
<name>A0A0D0C3F2_9AGAR</name>
<feature type="compositionally biased region" description="Basic and acidic residues" evidence="1">
    <location>
        <begin position="221"/>
        <end position="230"/>
    </location>
</feature>
<evidence type="ECO:0000313" key="3">
    <source>
        <dbReference type="EMBL" id="KIK56889.1"/>
    </source>
</evidence>